<evidence type="ECO:0000256" key="1">
    <source>
        <dbReference type="SAM" id="Phobius"/>
    </source>
</evidence>
<feature type="transmembrane region" description="Helical" evidence="1">
    <location>
        <begin position="20"/>
        <end position="38"/>
    </location>
</feature>
<accession>A0AAP0NQL8</accession>
<dbReference type="Gene3D" id="3.20.20.80">
    <property type="entry name" value="Glycosidases"/>
    <property type="match status" value="1"/>
</dbReference>
<proteinExistence type="predicted"/>
<keyword evidence="1" id="KW-1133">Transmembrane helix</keyword>
<name>A0AAP0NQL8_9MAGN</name>
<gene>
    <name evidence="2" type="ORF">Syun_021002</name>
</gene>
<keyword evidence="1" id="KW-0472">Membrane</keyword>
<comment type="caution">
    <text evidence="2">The sequence shown here is derived from an EMBL/GenBank/DDBJ whole genome shotgun (WGS) entry which is preliminary data.</text>
</comment>
<evidence type="ECO:0000313" key="2">
    <source>
        <dbReference type="EMBL" id="KAK9114205.1"/>
    </source>
</evidence>
<keyword evidence="1" id="KW-0812">Transmembrane</keyword>
<keyword evidence="3" id="KW-1185">Reference proteome</keyword>
<reference evidence="2 3" key="1">
    <citation type="submission" date="2024-01" db="EMBL/GenBank/DDBJ databases">
        <title>Genome assemblies of Stephania.</title>
        <authorList>
            <person name="Yang L."/>
        </authorList>
    </citation>
    <scope>NUCLEOTIDE SEQUENCE [LARGE SCALE GENOMIC DNA]</scope>
    <source>
        <strain evidence="2">YNDBR</strain>
        <tissue evidence="2">Leaf</tissue>
    </source>
</reference>
<organism evidence="2 3">
    <name type="scientific">Stephania yunnanensis</name>
    <dbReference type="NCBI Taxonomy" id="152371"/>
    <lineage>
        <taxon>Eukaryota</taxon>
        <taxon>Viridiplantae</taxon>
        <taxon>Streptophyta</taxon>
        <taxon>Embryophyta</taxon>
        <taxon>Tracheophyta</taxon>
        <taxon>Spermatophyta</taxon>
        <taxon>Magnoliopsida</taxon>
        <taxon>Ranunculales</taxon>
        <taxon>Menispermaceae</taxon>
        <taxon>Menispermoideae</taxon>
        <taxon>Cissampelideae</taxon>
        <taxon>Stephania</taxon>
    </lineage>
</organism>
<protein>
    <submittedName>
        <fullName evidence="2">Uncharacterized protein</fullName>
    </submittedName>
</protein>
<evidence type="ECO:0000313" key="3">
    <source>
        <dbReference type="Proteomes" id="UP001420932"/>
    </source>
</evidence>
<sequence length="109" mass="12337">MNDVIDDKIELNTRMKEEEILDELCGSIFILLLTGCALKRLRNQIIRKGNHGIREMDPLVFGDYSEAMKKNMGSRMLSFTAYESKLVKGTYCGTIQGISVSPQKGMMKE</sequence>
<dbReference type="EMBL" id="JBBNAF010000009">
    <property type="protein sequence ID" value="KAK9114205.1"/>
    <property type="molecule type" value="Genomic_DNA"/>
</dbReference>
<dbReference type="AlphaFoldDB" id="A0AAP0NQL8"/>
<dbReference type="Proteomes" id="UP001420932">
    <property type="component" value="Unassembled WGS sequence"/>
</dbReference>